<organism evidence="5 6">
    <name type="scientific">Thioflavicoccus mobilis 8321</name>
    <dbReference type="NCBI Taxonomy" id="765912"/>
    <lineage>
        <taxon>Bacteria</taxon>
        <taxon>Pseudomonadati</taxon>
        <taxon>Pseudomonadota</taxon>
        <taxon>Gammaproteobacteria</taxon>
        <taxon>Chromatiales</taxon>
        <taxon>Chromatiaceae</taxon>
        <taxon>Thioflavicoccus</taxon>
    </lineage>
</organism>
<feature type="domain" description="ABC transporter" evidence="4">
    <location>
        <begin position="2"/>
        <end position="234"/>
    </location>
</feature>
<evidence type="ECO:0000313" key="6">
    <source>
        <dbReference type="Proteomes" id="UP000010816"/>
    </source>
</evidence>
<dbReference type="AlphaFoldDB" id="L0H2H9"/>
<keyword evidence="1" id="KW-0813">Transport</keyword>
<dbReference type="InterPro" id="IPR003439">
    <property type="entry name" value="ABC_transporter-like_ATP-bd"/>
</dbReference>
<dbReference type="InterPro" id="IPR050093">
    <property type="entry name" value="ABC_SmlMolc_Importer"/>
</dbReference>
<dbReference type="PANTHER" id="PTHR42781">
    <property type="entry name" value="SPERMIDINE/PUTRESCINE IMPORT ATP-BINDING PROTEIN POTA"/>
    <property type="match status" value="1"/>
</dbReference>
<dbReference type="Proteomes" id="UP000010816">
    <property type="component" value="Chromosome"/>
</dbReference>
<dbReference type="SMART" id="SM00382">
    <property type="entry name" value="AAA"/>
    <property type="match status" value="1"/>
</dbReference>
<reference evidence="5 6" key="1">
    <citation type="submission" date="2011-09" db="EMBL/GenBank/DDBJ databases">
        <title>Complete sequence of chromosome of Thioflavicoccus mobilis 8321.</title>
        <authorList>
            <consortium name="US DOE Joint Genome Institute"/>
            <person name="Lucas S."/>
            <person name="Han J."/>
            <person name="Lapidus A."/>
            <person name="Cheng J.-F."/>
            <person name="Goodwin L."/>
            <person name="Pitluck S."/>
            <person name="Peters L."/>
            <person name="Ovchinnikova G."/>
            <person name="Lu M."/>
            <person name="Detter J.C."/>
            <person name="Han C."/>
            <person name="Tapia R."/>
            <person name="Land M."/>
            <person name="Hauser L."/>
            <person name="Kyrpides N."/>
            <person name="Ivanova N."/>
            <person name="Pagani I."/>
            <person name="Vogl K."/>
            <person name="Liu Z."/>
            <person name="Imhoff J."/>
            <person name="Thiel V."/>
            <person name="Frigaard N.-U."/>
            <person name="Bryant D."/>
            <person name="Woyke T."/>
        </authorList>
    </citation>
    <scope>NUCLEOTIDE SEQUENCE [LARGE SCALE GENOMIC DNA]</scope>
    <source>
        <strain evidence="5 6">8321</strain>
    </source>
</reference>
<dbReference type="STRING" id="765912.Thimo_3180"/>
<dbReference type="GO" id="GO:0005524">
    <property type="term" value="F:ATP binding"/>
    <property type="evidence" value="ECO:0007669"/>
    <property type="project" value="UniProtKB-KW"/>
</dbReference>
<dbReference type="PROSITE" id="PS50893">
    <property type="entry name" value="ABC_TRANSPORTER_2"/>
    <property type="match status" value="1"/>
</dbReference>
<gene>
    <name evidence="5" type="ORF">Thimo_3180</name>
</gene>
<accession>L0H2H9</accession>
<dbReference type="Pfam" id="PF00005">
    <property type="entry name" value="ABC_tran"/>
    <property type="match status" value="1"/>
</dbReference>
<protein>
    <submittedName>
        <fullName evidence="5">ABC-type spermidine/putrescine transport system, ATPase component</fullName>
    </submittedName>
</protein>
<dbReference type="KEGG" id="tmb:Thimo_3180"/>
<evidence type="ECO:0000313" key="5">
    <source>
        <dbReference type="EMBL" id="AGA91860.1"/>
    </source>
</evidence>
<dbReference type="EMBL" id="CP003051">
    <property type="protein sequence ID" value="AGA91860.1"/>
    <property type="molecule type" value="Genomic_DNA"/>
</dbReference>
<proteinExistence type="predicted"/>
<evidence type="ECO:0000256" key="3">
    <source>
        <dbReference type="ARBA" id="ARBA00022840"/>
    </source>
</evidence>
<dbReference type="eggNOG" id="COG3842">
    <property type="taxonomic scope" value="Bacteria"/>
</dbReference>
<keyword evidence="3" id="KW-0067">ATP-binding</keyword>
<dbReference type="Gene3D" id="3.40.50.300">
    <property type="entry name" value="P-loop containing nucleotide triphosphate hydrolases"/>
    <property type="match status" value="1"/>
</dbReference>
<keyword evidence="6" id="KW-1185">Reference proteome</keyword>
<dbReference type="InterPro" id="IPR027417">
    <property type="entry name" value="P-loop_NTPase"/>
</dbReference>
<dbReference type="PANTHER" id="PTHR42781:SF4">
    <property type="entry name" value="SPERMIDINE_PUTRESCINE IMPORT ATP-BINDING PROTEIN POTA"/>
    <property type="match status" value="1"/>
</dbReference>
<name>L0H2H9_9GAMM</name>
<dbReference type="RefSeq" id="WP_015281988.1">
    <property type="nucleotide sequence ID" value="NC_019940.1"/>
</dbReference>
<dbReference type="HOGENOM" id="CLU_000604_1_1_6"/>
<dbReference type="PATRIC" id="fig|765912.4.peg.3109"/>
<keyword evidence="2" id="KW-0547">Nucleotide-binding</keyword>
<sequence>MAADLNAALHFRRPAFSLAMELTVPAAGITALVGPSGCGKTTLLRLLAGLETPEAGFVHLGERVWFDSARRIDLAPRHRRAGLLFQDYALFPHLSVAGNVGYGLPRGPDRAARIDAWLDRLHLCELAGRRPAALSGGQRQRTALARALAADPSVLLLDEPFSAVDCALRQTLRLLLRETVADAGIPVVLVTHDLEDVRLVADRVGVVVAGGLRRFGETAAVFADPGDAEVARVLGWQNILPVGDWDGVAVGGAWGRLRIAAPFVPRRPEAVAILPDGPRFSEDRAADRPGDQALPVEVARVVELGGQRALICRLADRSLLRIHLAKDAHFPAVGTPARLVVPGSAIVLLPTPAEATG</sequence>
<dbReference type="OrthoDB" id="9802264at2"/>
<dbReference type="InterPro" id="IPR003593">
    <property type="entry name" value="AAA+_ATPase"/>
</dbReference>
<dbReference type="SUPFAM" id="SSF52540">
    <property type="entry name" value="P-loop containing nucleoside triphosphate hydrolases"/>
    <property type="match status" value="1"/>
</dbReference>
<dbReference type="GO" id="GO:0016887">
    <property type="term" value="F:ATP hydrolysis activity"/>
    <property type="evidence" value="ECO:0007669"/>
    <property type="project" value="InterPro"/>
</dbReference>
<evidence type="ECO:0000259" key="4">
    <source>
        <dbReference type="PROSITE" id="PS50893"/>
    </source>
</evidence>
<evidence type="ECO:0000256" key="1">
    <source>
        <dbReference type="ARBA" id="ARBA00022448"/>
    </source>
</evidence>
<evidence type="ECO:0000256" key="2">
    <source>
        <dbReference type="ARBA" id="ARBA00022741"/>
    </source>
</evidence>